<keyword evidence="1" id="KW-0175">Coiled coil</keyword>
<evidence type="ECO:0000313" key="3">
    <source>
        <dbReference type="Proteomes" id="UP000000226"/>
    </source>
</evidence>
<dbReference type="Proteomes" id="UP000000226">
    <property type="component" value="Chromosome 10"/>
</dbReference>
<evidence type="ECO:0000313" key="2">
    <source>
        <dbReference type="EMBL" id="ESW06721.1"/>
    </source>
</evidence>
<organism evidence="2 3">
    <name type="scientific">Phaseolus vulgaris</name>
    <name type="common">Kidney bean</name>
    <name type="synonym">French bean</name>
    <dbReference type="NCBI Taxonomy" id="3885"/>
    <lineage>
        <taxon>Eukaryota</taxon>
        <taxon>Viridiplantae</taxon>
        <taxon>Streptophyta</taxon>
        <taxon>Embryophyta</taxon>
        <taxon>Tracheophyta</taxon>
        <taxon>Spermatophyta</taxon>
        <taxon>Magnoliopsida</taxon>
        <taxon>eudicotyledons</taxon>
        <taxon>Gunneridae</taxon>
        <taxon>Pentapetalae</taxon>
        <taxon>rosids</taxon>
        <taxon>fabids</taxon>
        <taxon>Fabales</taxon>
        <taxon>Fabaceae</taxon>
        <taxon>Papilionoideae</taxon>
        <taxon>50 kb inversion clade</taxon>
        <taxon>NPAAA clade</taxon>
        <taxon>indigoferoid/millettioid clade</taxon>
        <taxon>Phaseoleae</taxon>
        <taxon>Phaseolus</taxon>
    </lineage>
</organism>
<reference evidence="3" key="1">
    <citation type="journal article" date="2014" name="Nat. Genet.">
        <title>A reference genome for common bean and genome-wide analysis of dual domestications.</title>
        <authorList>
            <person name="Schmutz J."/>
            <person name="McClean P.E."/>
            <person name="Mamidi S."/>
            <person name="Wu G.A."/>
            <person name="Cannon S.B."/>
            <person name="Grimwood J."/>
            <person name="Jenkins J."/>
            <person name="Shu S."/>
            <person name="Song Q."/>
            <person name="Chavarro C."/>
            <person name="Torres-Torres M."/>
            <person name="Geffroy V."/>
            <person name="Moghaddam S.M."/>
            <person name="Gao D."/>
            <person name="Abernathy B."/>
            <person name="Barry K."/>
            <person name="Blair M."/>
            <person name="Brick M.A."/>
            <person name="Chovatia M."/>
            <person name="Gepts P."/>
            <person name="Goodstein D.M."/>
            <person name="Gonzales M."/>
            <person name="Hellsten U."/>
            <person name="Hyten D.L."/>
            <person name="Jia G."/>
            <person name="Kelly J.D."/>
            <person name="Kudrna D."/>
            <person name="Lee R."/>
            <person name="Richard M.M."/>
            <person name="Miklas P.N."/>
            <person name="Osorno J.M."/>
            <person name="Rodrigues J."/>
            <person name="Thareau V."/>
            <person name="Urrea C.A."/>
            <person name="Wang M."/>
            <person name="Yu Y."/>
            <person name="Zhang M."/>
            <person name="Wing R.A."/>
            <person name="Cregan P.B."/>
            <person name="Rokhsar D.S."/>
            <person name="Jackson S.A."/>
        </authorList>
    </citation>
    <scope>NUCLEOTIDE SEQUENCE [LARGE SCALE GENOMIC DNA]</scope>
    <source>
        <strain evidence="3">cv. G19833</strain>
    </source>
</reference>
<feature type="coiled-coil region" evidence="1">
    <location>
        <begin position="85"/>
        <end position="147"/>
    </location>
</feature>
<dbReference type="SMR" id="V7AR85"/>
<proteinExistence type="predicted"/>
<dbReference type="EMBL" id="CM002297">
    <property type="protein sequence ID" value="ESW06721.1"/>
    <property type="molecule type" value="Genomic_DNA"/>
</dbReference>
<gene>
    <name evidence="2" type="ORF">PHAVU_010G070700g</name>
</gene>
<dbReference type="Gramene" id="ESW06721">
    <property type="protein sequence ID" value="ESW06721"/>
    <property type="gene ID" value="PHAVU_010G070700g"/>
</dbReference>
<evidence type="ECO:0000256" key="1">
    <source>
        <dbReference type="SAM" id="Coils"/>
    </source>
</evidence>
<name>V7AR85_PHAVU</name>
<dbReference type="AlphaFoldDB" id="V7AR85"/>
<accession>V7AR85</accession>
<keyword evidence="3" id="KW-1185">Reference proteome</keyword>
<protein>
    <submittedName>
        <fullName evidence="2">Uncharacterized protein</fullName>
    </submittedName>
</protein>
<sequence>MIVFREGEVESSKRRNLWDQSLNAPTFLEEVLLPAEEKKRLMAHNENHLVREVIRQFGQALATSCLATAKMKERKVAKDLKAQEIYELRKEMELLQKVERQLAEKTKEAGNQAQEAAAERGRLLVEVNKLKEELAKKDEEFSKETEACKQDDAQAYLVGFEVAIEEASRLYPNIDYSQLDPDKTMLEQCNTFYLSLLLSILITLSCINALETLRIHAIIDFN</sequence>